<dbReference type="InterPro" id="IPR035940">
    <property type="entry name" value="CAP_sf"/>
</dbReference>
<dbReference type="PANTHER" id="PTHR31157:SF1">
    <property type="entry name" value="SCP DOMAIN-CONTAINING PROTEIN"/>
    <property type="match status" value="1"/>
</dbReference>
<dbReference type="PATRIC" id="fig|2041.4.peg.1701"/>
<protein>
    <recommendedName>
        <fullName evidence="2">SCP domain-containing protein</fullName>
    </recommendedName>
</protein>
<feature type="signal peptide" evidence="1">
    <location>
        <begin position="1"/>
        <end position="23"/>
    </location>
</feature>
<reference evidence="3 4" key="1">
    <citation type="journal article" date="1991" name="Int. J. Syst. Bacteriol.">
        <title>Description of the erythromycin-producing bacterium Arthrobacter sp. strain NRRL B-3381 as Aeromicrobium erythreum gen. nov., sp. nov.</title>
        <authorList>
            <person name="Miller E.S."/>
            <person name="Woese C.R."/>
            <person name="Brenner S."/>
        </authorList>
    </citation>
    <scope>NUCLEOTIDE SEQUENCE [LARGE SCALE GENOMIC DNA]</scope>
    <source>
        <strain evidence="3 4">AR18</strain>
    </source>
</reference>
<sequence length="166" mass="18072">MRTTIAVVLTALLVSLTGGSAHAVVRVSVYSQQILEQTNGVRAKFDRPKLALNSCMDGYADSWAKHLATQEKALVHRSSASLQAIMKKCGLRSIGENLAFGYPDGRSVVGRSTDKVCSSSCSKVNWMTSGGHRANQMNAAFRRIGVGAWRDSNDRYYSVALYGQPR</sequence>
<evidence type="ECO:0000259" key="2">
    <source>
        <dbReference type="Pfam" id="PF00188"/>
    </source>
</evidence>
<dbReference type="AlphaFoldDB" id="A0A0U4D909"/>
<gene>
    <name evidence="3" type="ORF">AERYTH_08110</name>
</gene>
<dbReference type="Pfam" id="PF00188">
    <property type="entry name" value="CAP"/>
    <property type="match status" value="1"/>
</dbReference>
<name>A0A0U4D909_9ACTN</name>
<dbReference type="OrthoDB" id="68195at2"/>
<feature type="domain" description="SCP" evidence="2">
    <location>
        <begin position="35"/>
        <end position="162"/>
    </location>
</feature>
<dbReference type="PANTHER" id="PTHR31157">
    <property type="entry name" value="SCP DOMAIN-CONTAINING PROTEIN"/>
    <property type="match status" value="1"/>
</dbReference>
<dbReference type="EMBL" id="CP011502">
    <property type="protein sequence ID" value="ALX04658.1"/>
    <property type="molecule type" value="Genomic_DNA"/>
</dbReference>
<dbReference type="SUPFAM" id="SSF55797">
    <property type="entry name" value="PR-1-like"/>
    <property type="match status" value="1"/>
</dbReference>
<keyword evidence="4" id="KW-1185">Reference proteome</keyword>
<organism evidence="3 4">
    <name type="scientific">Aeromicrobium erythreum</name>
    <dbReference type="NCBI Taxonomy" id="2041"/>
    <lineage>
        <taxon>Bacteria</taxon>
        <taxon>Bacillati</taxon>
        <taxon>Actinomycetota</taxon>
        <taxon>Actinomycetes</taxon>
        <taxon>Propionibacteriales</taxon>
        <taxon>Nocardioidaceae</taxon>
        <taxon>Aeromicrobium</taxon>
    </lineage>
</organism>
<dbReference type="CDD" id="cd05379">
    <property type="entry name" value="CAP_bacterial"/>
    <property type="match status" value="1"/>
</dbReference>
<evidence type="ECO:0000313" key="4">
    <source>
        <dbReference type="Proteomes" id="UP000067689"/>
    </source>
</evidence>
<dbReference type="Proteomes" id="UP000067689">
    <property type="component" value="Chromosome"/>
</dbReference>
<accession>A0A0U4D909</accession>
<keyword evidence="1" id="KW-0732">Signal</keyword>
<proteinExistence type="predicted"/>
<evidence type="ECO:0000313" key="3">
    <source>
        <dbReference type="EMBL" id="ALX04658.1"/>
    </source>
</evidence>
<feature type="chain" id="PRO_5006848047" description="SCP domain-containing protein" evidence="1">
    <location>
        <begin position="24"/>
        <end position="166"/>
    </location>
</feature>
<dbReference type="KEGG" id="aer:AERYTH_08110"/>
<dbReference type="RefSeq" id="WP_067857008.1">
    <property type="nucleotide sequence ID" value="NZ_CP011502.1"/>
</dbReference>
<evidence type="ECO:0000256" key="1">
    <source>
        <dbReference type="SAM" id="SignalP"/>
    </source>
</evidence>
<dbReference type="STRING" id="2041.AERYTH_08110"/>
<dbReference type="Gene3D" id="3.40.33.10">
    <property type="entry name" value="CAP"/>
    <property type="match status" value="1"/>
</dbReference>
<dbReference type="InterPro" id="IPR014044">
    <property type="entry name" value="CAP_dom"/>
</dbReference>